<sequence length="512" mass="56410">MIIRPILSKTAEALTGVILLLLVLSSATSCDKSNAILSATMDADSLDSVSVQRSFARTMSILGTEIQITTDLRHQVAPAISGDYLVWEDSRSGDGDIYLYDLSTATESRITTNPAQQGKPAISNGRVVWVDERNHENGESTFNADIYLYNLANGTEFQITTDPAGQFVPAISGNQIVWEDDRSGKVDIYRHNLTTATESLIATSRAGRYFPSISGGRIAWIDDRNGAPDIYMYDLDAATELPVTSDPAEQYHPSISGEHIVWMDNRNGNWDIYLYNLTTGTESRITHDPASQMNPSISGNRIVWIDNRDGNWHVYLYNLISDTEYRITTDQALPASPVISGNNIVWEDFRNGNWDIYLYKLIERPLSITSFLTGSGWIDSPAGAYPGAPGLSGGMKFEIVSKYQPRFQTPNGTIRFVFETGDFKFHSSSHDWLVVDGAKALLKGSGTVNGNAGICSFLISAVDGSLNEGNESDKIRIKIWDETGIIYDTNQGNADDANPTMEITRGDITIHQ</sequence>
<dbReference type="InterPro" id="IPR011042">
    <property type="entry name" value="6-blade_b-propeller_TolB-like"/>
</dbReference>
<evidence type="ECO:0000313" key="2">
    <source>
        <dbReference type="Proteomes" id="UP000317593"/>
    </source>
</evidence>
<dbReference type="PROSITE" id="PS51257">
    <property type="entry name" value="PROKAR_LIPOPROTEIN"/>
    <property type="match status" value="1"/>
</dbReference>
<evidence type="ECO:0000313" key="1">
    <source>
        <dbReference type="EMBL" id="SMO56820.1"/>
    </source>
</evidence>
<dbReference type="EMBL" id="FXTH01000005">
    <property type="protein sequence ID" value="SMO56820.1"/>
    <property type="molecule type" value="Genomic_DNA"/>
</dbReference>
<organism evidence="1 2">
    <name type="scientific">Fodinibius sediminis</name>
    <dbReference type="NCBI Taxonomy" id="1214077"/>
    <lineage>
        <taxon>Bacteria</taxon>
        <taxon>Pseudomonadati</taxon>
        <taxon>Balneolota</taxon>
        <taxon>Balneolia</taxon>
        <taxon>Balneolales</taxon>
        <taxon>Balneolaceae</taxon>
        <taxon>Fodinibius</taxon>
    </lineage>
</organism>
<protein>
    <submittedName>
        <fullName evidence="1">Beta propeller repeat-containing protein</fullName>
    </submittedName>
</protein>
<dbReference type="PANTHER" id="PTHR36842:SF1">
    <property type="entry name" value="PROTEIN TOLB"/>
    <property type="match status" value="1"/>
</dbReference>
<reference evidence="1 2" key="1">
    <citation type="submission" date="2017-05" db="EMBL/GenBank/DDBJ databases">
        <authorList>
            <person name="Varghese N."/>
            <person name="Submissions S."/>
        </authorList>
    </citation>
    <scope>NUCLEOTIDE SEQUENCE [LARGE SCALE GENOMIC DNA]</scope>
    <source>
        <strain evidence="1 2">DSM 21194</strain>
    </source>
</reference>
<dbReference type="OrthoDB" id="9815657at2"/>
<dbReference type="Gene3D" id="2.120.10.30">
    <property type="entry name" value="TolB, C-terminal domain"/>
    <property type="match status" value="3"/>
</dbReference>
<gene>
    <name evidence="1" type="ORF">SAMN06265218_105236</name>
</gene>
<dbReference type="PANTHER" id="PTHR36842">
    <property type="entry name" value="PROTEIN TOLB HOMOLOG"/>
    <property type="match status" value="1"/>
</dbReference>
<dbReference type="InterPro" id="IPR027618">
    <property type="entry name" value="Beta_prop_Msarc"/>
</dbReference>
<dbReference type="NCBIfam" id="TIGR04275">
    <property type="entry name" value="beta_prop_Msarc"/>
    <property type="match status" value="7"/>
</dbReference>
<keyword evidence="2" id="KW-1185">Reference proteome</keyword>
<dbReference type="SUPFAM" id="SSF82171">
    <property type="entry name" value="DPP6 N-terminal domain-like"/>
    <property type="match status" value="1"/>
</dbReference>
<dbReference type="RefSeq" id="WP_142713981.1">
    <property type="nucleotide sequence ID" value="NZ_FXTH01000005.1"/>
</dbReference>
<name>A0A521CDI0_9BACT</name>
<proteinExistence type="predicted"/>
<accession>A0A521CDI0</accession>
<dbReference type="Proteomes" id="UP000317593">
    <property type="component" value="Unassembled WGS sequence"/>
</dbReference>
<dbReference type="AlphaFoldDB" id="A0A521CDI0"/>